<dbReference type="Gene3D" id="3.60.15.10">
    <property type="entry name" value="Ribonuclease Z/Hydroxyacylglutathione hydrolase-like"/>
    <property type="match status" value="1"/>
</dbReference>
<keyword evidence="1" id="KW-0472">Membrane</keyword>
<accession>A0A0G0FK44</accession>
<evidence type="ECO:0000256" key="1">
    <source>
        <dbReference type="SAM" id="Phobius"/>
    </source>
</evidence>
<sequence length="289" mass="31837">MLENFKKYYLLIFVVFLFLITIFLFYLDFQSLNKRLTFAMLDVGQGDGLFIESPTGTQIMFDVGPARSILGPLARVMSSFDKSIDAIVVTNPDADHIGGLLDILKNYKVGKVFESGTLTDSKIYQNLREEMKKRDIPDILAKRGMRLNIGGGAVIDILFPDRDVASWATNDGSVVAKLTYGKTSIMLTGDASIKTEKIILSENTSAQLSSTILKVGHHGSRTSTSPLFVKAVSPTYALVSDGKDNKYGHPHQDTLNTLLSFGAKIFRTDLLGTIIMKSNGENEVFSFSK</sequence>
<dbReference type="SMART" id="SM00849">
    <property type="entry name" value="Lactamase_B"/>
    <property type="match status" value="1"/>
</dbReference>
<dbReference type="InterPro" id="IPR035681">
    <property type="entry name" value="ComA-like_MBL"/>
</dbReference>
<dbReference type="Proteomes" id="UP000034798">
    <property type="component" value="Unassembled WGS sequence"/>
</dbReference>
<keyword evidence="1" id="KW-0812">Transmembrane</keyword>
<proteinExistence type="predicted"/>
<feature type="domain" description="Metallo-beta-lactamase" evidence="2">
    <location>
        <begin position="45"/>
        <end position="243"/>
    </location>
</feature>
<protein>
    <recommendedName>
        <fullName evidence="2">Metallo-beta-lactamase domain-containing protein</fullName>
    </recommendedName>
</protein>
<gene>
    <name evidence="3" type="ORF">UR91_C0034G0006</name>
</gene>
<dbReference type="AlphaFoldDB" id="A0A0G0FK44"/>
<dbReference type="InterPro" id="IPR001279">
    <property type="entry name" value="Metallo-B-lactamas"/>
</dbReference>
<evidence type="ECO:0000313" key="4">
    <source>
        <dbReference type="Proteomes" id="UP000034798"/>
    </source>
</evidence>
<dbReference type="CDD" id="cd07731">
    <property type="entry name" value="ComA-like_MBL-fold"/>
    <property type="match status" value="1"/>
</dbReference>
<organism evidence="3 4">
    <name type="scientific">Candidatus Nomurabacteria bacterium GW2011_GWC2_35_8</name>
    <dbReference type="NCBI Taxonomy" id="1618752"/>
    <lineage>
        <taxon>Bacteria</taxon>
        <taxon>Candidatus Nomuraibacteriota</taxon>
    </lineage>
</organism>
<dbReference type="PANTHER" id="PTHR30619:SF1">
    <property type="entry name" value="RECOMBINATION PROTEIN 2"/>
    <property type="match status" value="1"/>
</dbReference>
<evidence type="ECO:0000259" key="2">
    <source>
        <dbReference type="SMART" id="SM00849"/>
    </source>
</evidence>
<evidence type="ECO:0000313" key="3">
    <source>
        <dbReference type="EMBL" id="KKP87845.1"/>
    </source>
</evidence>
<comment type="caution">
    <text evidence="3">The sequence shown here is derived from an EMBL/GenBank/DDBJ whole genome shotgun (WGS) entry which is preliminary data.</text>
</comment>
<reference evidence="3 4" key="1">
    <citation type="journal article" date="2015" name="Nature">
        <title>rRNA introns, odd ribosomes, and small enigmatic genomes across a large radiation of phyla.</title>
        <authorList>
            <person name="Brown C.T."/>
            <person name="Hug L.A."/>
            <person name="Thomas B.C."/>
            <person name="Sharon I."/>
            <person name="Castelle C.J."/>
            <person name="Singh A."/>
            <person name="Wilkins M.J."/>
            <person name="Williams K.H."/>
            <person name="Banfield J.F."/>
        </authorList>
    </citation>
    <scope>NUCLEOTIDE SEQUENCE [LARGE SCALE GENOMIC DNA]</scope>
</reference>
<dbReference type="PANTHER" id="PTHR30619">
    <property type="entry name" value="DNA INTERNALIZATION/COMPETENCE PROTEIN COMEC/REC2"/>
    <property type="match status" value="1"/>
</dbReference>
<keyword evidence="1" id="KW-1133">Transmembrane helix</keyword>
<dbReference type="SUPFAM" id="SSF56281">
    <property type="entry name" value="Metallo-hydrolase/oxidoreductase"/>
    <property type="match status" value="1"/>
</dbReference>
<dbReference type="InterPro" id="IPR052159">
    <property type="entry name" value="Competence_DNA_uptake"/>
</dbReference>
<dbReference type="Pfam" id="PF00753">
    <property type="entry name" value="Lactamase_B"/>
    <property type="match status" value="1"/>
</dbReference>
<feature type="transmembrane region" description="Helical" evidence="1">
    <location>
        <begin position="7"/>
        <end position="27"/>
    </location>
</feature>
<dbReference type="EMBL" id="LBQZ01000034">
    <property type="protein sequence ID" value="KKP87845.1"/>
    <property type="molecule type" value="Genomic_DNA"/>
</dbReference>
<name>A0A0G0FK44_9BACT</name>
<dbReference type="InterPro" id="IPR036866">
    <property type="entry name" value="RibonucZ/Hydroxyglut_hydro"/>
</dbReference>